<dbReference type="RefSeq" id="WP_337716489.1">
    <property type="nucleotide sequence ID" value="NZ_JBBEGL010000006.1"/>
</dbReference>
<evidence type="ECO:0000256" key="1">
    <source>
        <dbReference type="ARBA" id="ARBA00008779"/>
    </source>
</evidence>
<feature type="domain" description="Sulfatase N-terminal" evidence="6">
    <location>
        <begin position="47"/>
        <end position="464"/>
    </location>
</feature>
<organism evidence="7 8">
    <name type="scientific">Actinomycetospora aeridis</name>
    <dbReference type="NCBI Taxonomy" id="3129231"/>
    <lineage>
        <taxon>Bacteria</taxon>
        <taxon>Bacillati</taxon>
        <taxon>Actinomycetota</taxon>
        <taxon>Actinomycetes</taxon>
        <taxon>Pseudonocardiales</taxon>
        <taxon>Pseudonocardiaceae</taxon>
        <taxon>Actinomycetospora</taxon>
    </lineage>
</organism>
<keyword evidence="3" id="KW-0378">Hydrolase</keyword>
<dbReference type="PANTHER" id="PTHR42693:SF43">
    <property type="entry name" value="BLL2667 PROTEIN"/>
    <property type="match status" value="1"/>
</dbReference>
<evidence type="ECO:0000256" key="4">
    <source>
        <dbReference type="ARBA" id="ARBA00022837"/>
    </source>
</evidence>
<keyword evidence="4" id="KW-0106">Calcium</keyword>
<reference evidence="7 8" key="1">
    <citation type="submission" date="2024-03" db="EMBL/GenBank/DDBJ databases">
        <title>Actinomycetospora sp. OC33-EN06, a novel actinomycete isolated from wild orchid (Aerides multiflora).</title>
        <authorList>
            <person name="Suriyachadkun C."/>
        </authorList>
    </citation>
    <scope>NUCLEOTIDE SEQUENCE [LARGE SCALE GENOMIC DNA]</scope>
    <source>
        <strain evidence="7 8">OC33-EN06</strain>
    </source>
</reference>
<dbReference type="SUPFAM" id="SSF53649">
    <property type="entry name" value="Alkaline phosphatase-like"/>
    <property type="match status" value="1"/>
</dbReference>
<evidence type="ECO:0000313" key="8">
    <source>
        <dbReference type="Proteomes" id="UP001370100"/>
    </source>
</evidence>
<keyword evidence="8" id="KW-1185">Reference proteome</keyword>
<evidence type="ECO:0000256" key="3">
    <source>
        <dbReference type="ARBA" id="ARBA00022801"/>
    </source>
</evidence>
<comment type="caution">
    <text evidence="7">The sequence shown here is derived from an EMBL/GenBank/DDBJ whole genome shotgun (WGS) entry which is preliminary data.</text>
</comment>
<evidence type="ECO:0000259" key="6">
    <source>
        <dbReference type="Pfam" id="PF00884"/>
    </source>
</evidence>
<dbReference type="PROSITE" id="PS00523">
    <property type="entry name" value="SULFATASE_1"/>
    <property type="match status" value="1"/>
</dbReference>
<dbReference type="InterPro" id="IPR000917">
    <property type="entry name" value="Sulfatase_N"/>
</dbReference>
<dbReference type="Gene3D" id="3.40.720.10">
    <property type="entry name" value="Alkaline Phosphatase, subunit A"/>
    <property type="match status" value="1"/>
</dbReference>
<name>A0ABU8NA57_9PSEU</name>
<dbReference type="CDD" id="cd16025">
    <property type="entry name" value="PAS_like"/>
    <property type="match status" value="1"/>
</dbReference>
<sequence>MSAPDRHARGMLPIPDRPVPGLTTYDAKDPDTSFAPIEPLLPPAGAPNVVVVLLDDVGFGASSTFGGPCRTPTADRLAAHGLRYRRFHTTALCAPTRQALLTGRNHHSVGMGSITETATSAPGNSSVRPNTKAPLAMTLKLNGYSTAQFGKCHEVPVWQSSPMGPFDAWPSGGGGFETFYGFIGGENNQWEPALYDGTTPVEPPATPEEGYHLTEDLADRATSWMRQQKALMPDRPFFVYFAPGATHAPHHVPREWADRYAGEFDDGWDAARERTFARQKEAGVIPAEAELTARHDEIPAWDDMPDELKPVLARQMEVYAGFLSHTDHQVGRLVDTLEDLGILDDTLVYYIVGDNGASAEGTVNGAFNEMANFDGMAALETTEFLRSKMDEFGAPSSYNHYAVGWAWAMNTPYQWTKQVASHWGGTRNGTIVHWPRGTSGPGGLRSQFTHVIDLAPTILEAAGIPEPTTVNGVLQSPLEGTSMLYTFTDADAAERHDLQYFEMAGNRGIYHRGWSAVTKHRTPWLMVGHTPPPFDEDVWELYDGHSDDSQARDLAADKPEVLARLQRLWLIEATKYGVLPIDDRTAERINPEIAGRPTLIRGTSQVFFPGMGRLSENSVLNIKNRSFSVTAEVDVPVGGADGVVIAQGGRFGGWSVHLHEGRLTFCYNVLGIQIFTARADAPVPGGVHQVRAEFAYDGGGLAKGGDVSLFVDGAAAGTGRVAMTQPMVLLRRRDDRRRTRRGHPREPRPHRAGEPLHRPHPLGAARRRRGRPRPLPRPRGAAARGHGAAVGPGRRRRSVAGNRTARDQAFPCRRRLGRTSASLHPGAHPIEEVARFRRRPADLIVARVDAHRDGAPCHPRSTPWPTSPGPGPVPRRSRTRTSAAGNWRPSSTGGPSGTSCCSPRRRASARPRCSPRGCATTSAGRRPGWAWSPRTATRGGCGAPSWGR</sequence>
<feature type="region of interest" description="Disordered" evidence="5">
    <location>
        <begin position="851"/>
        <end position="948"/>
    </location>
</feature>
<dbReference type="InterPro" id="IPR017850">
    <property type="entry name" value="Alkaline_phosphatase_core_sf"/>
</dbReference>
<evidence type="ECO:0000313" key="7">
    <source>
        <dbReference type="EMBL" id="MEJ2889183.1"/>
    </source>
</evidence>
<dbReference type="Proteomes" id="UP001370100">
    <property type="component" value="Unassembled WGS sequence"/>
</dbReference>
<evidence type="ECO:0000256" key="5">
    <source>
        <dbReference type="SAM" id="MobiDB-lite"/>
    </source>
</evidence>
<dbReference type="PANTHER" id="PTHR42693">
    <property type="entry name" value="ARYLSULFATASE FAMILY MEMBER"/>
    <property type="match status" value="1"/>
</dbReference>
<keyword evidence="2" id="KW-0479">Metal-binding</keyword>
<proteinExistence type="inferred from homology"/>
<feature type="compositionally biased region" description="Basic and acidic residues" evidence="5">
    <location>
        <begin position="744"/>
        <end position="757"/>
    </location>
</feature>
<comment type="similarity">
    <text evidence="1">Belongs to the sulfatase family.</text>
</comment>
<dbReference type="InterPro" id="IPR050738">
    <property type="entry name" value="Sulfatase"/>
</dbReference>
<protein>
    <submittedName>
        <fullName evidence="7">Arylsulfatase</fullName>
    </submittedName>
</protein>
<dbReference type="Gene3D" id="3.30.1120.10">
    <property type="match status" value="1"/>
</dbReference>
<feature type="compositionally biased region" description="Basic residues" evidence="5">
    <location>
        <begin position="765"/>
        <end position="776"/>
    </location>
</feature>
<evidence type="ECO:0000256" key="2">
    <source>
        <dbReference type="ARBA" id="ARBA00022723"/>
    </source>
</evidence>
<feature type="region of interest" description="Disordered" evidence="5">
    <location>
        <begin position="1"/>
        <end position="30"/>
    </location>
</feature>
<dbReference type="InterPro" id="IPR024607">
    <property type="entry name" value="Sulfatase_CS"/>
</dbReference>
<accession>A0ABU8NA57</accession>
<feature type="compositionally biased region" description="Low complexity" evidence="5">
    <location>
        <begin position="778"/>
        <end position="792"/>
    </location>
</feature>
<dbReference type="EMBL" id="JBBEGL010000006">
    <property type="protein sequence ID" value="MEJ2889183.1"/>
    <property type="molecule type" value="Genomic_DNA"/>
</dbReference>
<dbReference type="Pfam" id="PF00884">
    <property type="entry name" value="Sulfatase"/>
    <property type="match status" value="1"/>
</dbReference>
<feature type="region of interest" description="Disordered" evidence="5">
    <location>
        <begin position="728"/>
        <end position="826"/>
    </location>
</feature>
<feature type="compositionally biased region" description="Low complexity" evidence="5">
    <location>
        <begin position="889"/>
        <end position="902"/>
    </location>
</feature>
<gene>
    <name evidence="7" type="ORF">WCD41_22180</name>
</gene>